<proteinExistence type="predicted"/>
<evidence type="ECO:0000313" key="1">
    <source>
        <dbReference type="EMBL" id="KAI4823984.1"/>
    </source>
</evidence>
<dbReference type="EMBL" id="CM043791">
    <property type="protein sequence ID" value="KAI4823984.1"/>
    <property type="molecule type" value="Genomic_DNA"/>
</dbReference>
<accession>A0ACB9XBI2</accession>
<protein>
    <submittedName>
        <fullName evidence="1">Uncharacterized protein</fullName>
    </submittedName>
</protein>
<gene>
    <name evidence="1" type="ORF">KUCAC02_012536</name>
</gene>
<organism evidence="1 2">
    <name type="scientific">Chaenocephalus aceratus</name>
    <name type="common">Blackfin icefish</name>
    <name type="synonym">Chaenichthys aceratus</name>
    <dbReference type="NCBI Taxonomy" id="36190"/>
    <lineage>
        <taxon>Eukaryota</taxon>
        <taxon>Metazoa</taxon>
        <taxon>Chordata</taxon>
        <taxon>Craniata</taxon>
        <taxon>Vertebrata</taxon>
        <taxon>Euteleostomi</taxon>
        <taxon>Actinopterygii</taxon>
        <taxon>Neopterygii</taxon>
        <taxon>Teleostei</taxon>
        <taxon>Neoteleostei</taxon>
        <taxon>Acanthomorphata</taxon>
        <taxon>Eupercaria</taxon>
        <taxon>Perciformes</taxon>
        <taxon>Notothenioidei</taxon>
        <taxon>Channichthyidae</taxon>
        <taxon>Chaenocephalus</taxon>
    </lineage>
</organism>
<dbReference type="Proteomes" id="UP001057452">
    <property type="component" value="Chromosome 7"/>
</dbReference>
<name>A0ACB9XBI2_CHAAC</name>
<sequence length="86" mass="9371">MLPGYGFSPFLTSNLTFTLFAAEERVQHVDPWLGGIPGSERGPGGQDLCSTRRKMQIYSPESPSDESLSSPILDADYLFPGPLLLP</sequence>
<reference evidence="1" key="1">
    <citation type="submission" date="2022-05" db="EMBL/GenBank/DDBJ databases">
        <title>Chromosome-level genome of Chaenocephalus aceratus.</title>
        <authorList>
            <person name="Park H."/>
        </authorList>
    </citation>
    <scope>NUCLEOTIDE SEQUENCE</scope>
    <source>
        <strain evidence="1">KU_202001</strain>
    </source>
</reference>
<comment type="caution">
    <text evidence="1">The sequence shown here is derived from an EMBL/GenBank/DDBJ whole genome shotgun (WGS) entry which is preliminary data.</text>
</comment>
<evidence type="ECO:0000313" key="2">
    <source>
        <dbReference type="Proteomes" id="UP001057452"/>
    </source>
</evidence>
<keyword evidence="2" id="KW-1185">Reference proteome</keyword>